<dbReference type="PANTHER" id="PTHR36112">
    <property type="entry name" value="RIBOSOMAL RNA SMALL SUBUNIT METHYLTRANSFERASE J"/>
    <property type="match status" value="1"/>
</dbReference>
<dbReference type="InterPro" id="IPR029063">
    <property type="entry name" value="SAM-dependent_MTases_sf"/>
</dbReference>
<gene>
    <name evidence="1" type="ORF">C9374_008453</name>
</gene>
<dbReference type="Proteomes" id="UP000816034">
    <property type="component" value="Unassembled WGS sequence"/>
</dbReference>
<dbReference type="InterPro" id="IPR007536">
    <property type="entry name" value="16SrRNA_methylTrfase_J"/>
</dbReference>
<dbReference type="GO" id="GO:0008990">
    <property type="term" value="F:rRNA (guanine-N2-)-methyltransferase activity"/>
    <property type="evidence" value="ECO:0007669"/>
    <property type="project" value="InterPro"/>
</dbReference>
<dbReference type="Pfam" id="PF04445">
    <property type="entry name" value="SAM_MT"/>
    <property type="match status" value="1"/>
</dbReference>
<dbReference type="PANTHER" id="PTHR36112:SF1">
    <property type="entry name" value="RIBOSOMAL RNA SMALL SUBUNIT METHYLTRANSFERASE J"/>
    <property type="match status" value="1"/>
</dbReference>
<name>A0AA88KG45_NAELO</name>
<accession>A0AA88KG45</accession>
<organism evidence="1 2">
    <name type="scientific">Naegleria lovaniensis</name>
    <name type="common">Amoeba</name>
    <dbReference type="NCBI Taxonomy" id="51637"/>
    <lineage>
        <taxon>Eukaryota</taxon>
        <taxon>Discoba</taxon>
        <taxon>Heterolobosea</taxon>
        <taxon>Tetramitia</taxon>
        <taxon>Eutetramitia</taxon>
        <taxon>Vahlkampfiidae</taxon>
        <taxon>Naegleria</taxon>
    </lineage>
</organism>
<reference evidence="1 2" key="1">
    <citation type="journal article" date="2018" name="BMC Genomics">
        <title>The genome of Naegleria lovaniensis, the basis for a comparative approach to unravel pathogenicity factors of the human pathogenic amoeba N. fowleri.</title>
        <authorList>
            <person name="Liechti N."/>
            <person name="Schurch N."/>
            <person name="Bruggmann R."/>
            <person name="Wittwer M."/>
        </authorList>
    </citation>
    <scope>NUCLEOTIDE SEQUENCE [LARGE SCALE GENOMIC DNA]</scope>
    <source>
        <strain evidence="1 2">ATCC 30569</strain>
    </source>
</reference>
<dbReference type="SUPFAM" id="SSF53335">
    <property type="entry name" value="S-adenosyl-L-methionine-dependent methyltransferases"/>
    <property type="match status" value="1"/>
</dbReference>
<proteinExistence type="predicted"/>
<evidence type="ECO:0000313" key="1">
    <source>
        <dbReference type="EMBL" id="KAG2378310.1"/>
    </source>
</evidence>
<sequence>MSRYRPLTIDFSDMTSANLAQRGISKSSALFRACSMKTKKPGETLVLDATTGLGKDSCILSLLGFNVICCERHPLISIMLKAALHRAQENGKFMNMKHLFEETDSRTLTVQTFAHLNLEIPDVIYLDPMFTHVGSALPKYELQVLRSLMSFLDFDSCQTNESFETSLVQWALNLGVKRVVMKRPKKSPIVLPDNLAFSYSDGGDIFYDLFQR</sequence>
<evidence type="ECO:0000313" key="2">
    <source>
        <dbReference type="Proteomes" id="UP000816034"/>
    </source>
</evidence>
<comment type="caution">
    <text evidence="1">The sequence shown here is derived from an EMBL/GenBank/DDBJ whole genome shotgun (WGS) entry which is preliminary data.</text>
</comment>
<dbReference type="Gene3D" id="3.40.50.150">
    <property type="entry name" value="Vaccinia Virus protein VP39"/>
    <property type="match status" value="1"/>
</dbReference>
<dbReference type="GeneID" id="68100907"/>
<dbReference type="RefSeq" id="XP_044545572.1">
    <property type="nucleotide sequence ID" value="XM_044698531.1"/>
</dbReference>
<dbReference type="AlphaFoldDB" id="A0AA88KG45"/>
<protein>
    <submittedName>
        <fullName evidence="1">Uncharacterized protein</fullName>
    </submittedName>
</protein>
<keyword evidence="2" id="KW-1185">Reference proteome</keyword>
<dbReference type="CDD" id="cd02440">
    <property type="entry name" value="AdoMet_MTases"/>
    <property type="match status" value="1"/>
</dbReference>
<dbReference type="EMBL" id="PYSW02000034">
    <property type="protein sequence ID" value="KAG2378310.1"/>
    <property type="molecule type" value="Genomic_DNA"/>
</dbReference>